<accession>A0ABR7E0C5</accession>
<keyword evidence="2" id="KW-0226">DNA condensation</keyword>
<name>A0ABR7E0C5_9BACT</name>
<dbReference type="PANTHER" id="PTHR33175">
    <property type="entry name" value="DNA-BINDING PROTEIN HU"/>
    <property type="match status" value="1"/>
</dbReference>
<dbReference type="Proteomes" id="UP000644010">
    <property type="component" value="Unassembled WGS sequence"/>
</dbReference>
<dbReference type="EMBL" id="JACOOI010000009">
    <property type="protein sequence ID" value="MBC5643210.1"/>
    <property type="molecule type" value="Genomic_DNA"/>
</dbReference>
<dbReference type="RefSeq" id="WP_186959291.1">
    <property type="nucleotide sequence ID" value="NZ_JACOOI010000009.1"/>
</dbReference>
<dbReference type="Pfam" id="PF00216">
    <property type="entry name" value="Bac_DNA_binding"/>
    <property type="match status" value="1"/>
</dbReference>
<evidence type="ECO:0000256" key="1">
    <source>
        <dbReference type="ARBA" id="ARBA00010529"/>
    </source>
</evidence>
<evidence type="ECO:0000256" key="3">
    <source>
        <dbReference type="ARBA" id="ARBA00023125"/>
    </source>
</evidence>
<dbReference type="PRINTS" id="PR01727">
    <property type="entry name" value="DNABINDINGHU"/>
</dbReference>
<dbReference type="CDD" id="cd13832">
    <property type="entry name" value="IHF"/>
    <property type="match status" value="1"/>
</dbReference>
<dbReference type="InterPro" id="IPR010992">
    <property type="entry name" value="IHF-like_DNA-bd_dom_sf"/>
</dbReference>
<organism evidence="5 6">
    <name type="scientific">Parabacteroides segnis</name>
    <dbReference type="NCBI Taxonomy" id="2763058"/>
    <lineage>
        <taxon>Bacteria</taxon>
        <taxon>Pseudomonadati</taxon>
        <taxon>Bacteroidota</taxon>
        <taxon>Bacteroidia</taxon>
        <taxon>Bacteroidales</taxon>
        <taxon>Tannerellaceae</taxon>
        <taxon>Parabacteroides</taxon>
    </lineage>
</organism>
<comment type="caution">
    <text evidence="5">The sequence shown here is derived from an EMBL/GenBank/DDBJ whole genome shotgun (WGS) entry which is preliminary data.</text>
</comment>
<sequence length="96" mass="10909">MNKADLINKIATRLSVPQKECREHLEALQAVIAEELNEGNGIILQGFGSFNLWKQTEREGRNPRTGETIPILPRRSVKFRPGKMLLQKLNTKKEGL</sequence>
<proteinExistence type="inferred from homology"/>
<evidence type="ECO:0000313" key="6">
    <source>
        <dbReference type="Proteomes" id="UP000644010"/>
    </source>
</evidence>
<dbReference type="SMART" id="SM00411">
    <property type="entry name" value="BHL"/>
    <property type="match status" value="1"/>
</dbReference>
<comment type="similarity">
    <text evidence="1 4">Belongs to the bacterial histone-like protein family.</text>
</comment>
<evidence type="ECO:0000256" key="2">
    <source>
        <dbReference type="ARBA" id="ARBA00023067"/>
    </source>
</evidence>
<dbReference type="InterPro" id="IPR020816">
    <property type="entry name" value="Histone-like_DNA-bd_CS"/>
</dbReference>
<reference evidence="5 6" key="1">
    <citation type="submission" date="2020-08" db="EMBL/GenBank/DDBJ databases">
        <title>Genome public.</title>
        <authorList>
            <person name="Liu C."/>
            <person name="Sun Q."/>
        </authorList>
    </citation>
    <scope>NUCLEOTIDE SEQUENCE [LARGE SCALE GENOMIC DNA]</scope>
    <source>
        <strain evidence="5 6">BX2</strain>
    </source>
</reference>
<dbReference type="PROSITE" id="PS00045">
    <property type="entry name" value="HISTONE_LIKE"/>
    <property type="match status" value="1"/>
</dbReference>
<evidence type="ECO:0000313" key="5">
    <source>
        <dbReference type="EMBL" id="MBC5643210.1"/>
    </source>
</evidence>
<gene>
    <name evidence="5" type="ORF">H8S77_09960</name>
</gene>
<dbReference type="GO" id="GO:0003677">
    <property type="term" value="F:DNA binding"/>
    <property type="evidence" value="ECO:0007669"/>
    <property type="project" value="UniProtKB-KW"/>
</dbReference>
<evidence type="ECO:0000256" key="4">
    <source>
        <dbReference type="RuleBase" id="RU003939"/>
    </source>
</evidence>
<protein>
    <submittedName>
        <fullName evidence="5">HU family DNA-binding protein</fullName>
    </submittedName>
</protein>
<dbReference type="PANTHER" id="PTHR33175:SF3">
    <property type="entry name" value="DNA-BINDING PROTEIN HU-BETA"/>
    <property type="match status" value="1"/>
</dbReference>
<dbReference type="SUPFAM" id="SSF47729">
    <property type="entry name" value="IHF-like DNA-binding proteins"/>
    <property type="match status" value="1"/>
</dbReference>
<dbReference type="InterPro" id="IPR000119">
    <property type="entry name" value="Hist_DNA-bd"/>
</dbReference>
<dbReference type="Gene3D" id="4.10.520.10">
    <property type="entry name" value="IHF-like DNA-binding proteins"/>
    <property type="match status" value="1"/>
</dbReference>
<keyword evidence="6" id="KW-1185">Reference proteome</keyword>
<keyword evidence="3 5" id="KW-0238">DNA-binding</keyword>